<feature type="binding site" evidence="4">
    <location>
        <position position="75"/>
    </location>
    <ligand>
        <name>substrate</name>
    </ligand>
</feature>
<evidence type="ECO:0000256" key="1">
    <source>
        <dbReference type="ARBA" id="ARBA00001946"/>
    </source>
</evidence>
<dbReference type="Proteomes" id="UP000516117">
    <property type="component" value="Chromosome"/>
</dbReference>
<feature type="domain" description="HpcH/HpaI aldolase/citrate lyase" evidence="6">
    <location>
        <begin position="9"/>
        <end position="220"/>
    </location>
</feature>
<evidence type="ECO:0000313" key="7">
    <source>
        <dbReference type="EMBL" id="QNP55096.1"/>
    </source>
</evidence>
<gene>
    <name evidence="7" type="ORF">H9L22_12600</name>
</gene>
<dbReference type="Pfam" id="PF03328">
    <property type="entry name" value="HpcH_HpaI"/>
    <property type="match status" value="1"/>
</dbReference>
<comment type="cofactor">
    <cofactor evidence="1">
        <name>Mg(2+)</name>
        <dbReference type="ChEBI" id="CHEBI:18420"/>
    </cofactor>
</comment>
<organism evidence="7 8">
    <name type="scientific">Tessaracoccus defluvii</name>
    <dbReference type="NCBI Taxonomy" id="1285901"/>
    <lineage>
        <taxon>Bacteria</taxon>
        <taxon>Bacillati</taxon>
        <taxon>Actinomycetota</taxon>
        <taxon>Actinomycetes</taxon>
        <taxon>Propionibacteriales</taxon>
        <taxon>Propionibacteriaceae</taxon>
        <taxon>Tessaracoccus</taxon>
    </lineage>
</organism>
<evidence type="ECO:0000256" key="3">
    <source>
        <dbReference type="ARBA" id="ARBA00022842"/>
    </source>
</evidence>
<feature type="binding site" evidence="5">
    <location>
        <position position="154"/>
    </location>
    <ligand>
        <name>Mg(2+)</name>
        <dbReference type="ChEBI" id="CHEBI:18420"/>
    </ligand>
</feature>
<dbReference type="InterPro" id="IPR015813">
    <property type="entry name" value="Pyrv/PenolPyrv_kinase-like_dom"/>
</dbReference>
<keyword evidence="2 5" id="KW-0479">Metal-binding</keyword>
<dbReference type="AlphaFoldDB" id="A0A7H0H3I0"/>
<proteinExistence type="predicted"/>
<keyword evidence="8" id="KW-1185">Reference proteome</keyword>
<keyword evidence="3 5" id="KW-0460">Magnesium</keyword>
<keyword evidence="7" id="KW-0456">Lyase</keyword>
<reference evidence="7 8" key="1">
    <citation type="submission" date="2020-08" db="EMBL/GenBank/DDBJ databases">
        <title>Genome sequence of Tessaracoccus defluvii JCM 17540T.</title>
        <authorList>
            <person name="Hyun D.-W."/>
            <person name="Bae J.-W."/>
        </authorList>
    </citation>
    <scope>NUCLEOTIDE SEQUENCE [LARGE SCALE GENOMIC DNA]</scope>
    <source>
        <strain evidence="7 8">JCM 17540</strain>
    </source>
</reference>
<dbReference type="PIRSF" id="PIRSF015582">
    <property type="entry name" value="Cit_lyase_B"/>
    <property type="match status" value="1"/>
</dbReference>
<dbReference type="PANTHER" id="PTHR32308">
    <property type="entry name" value="LYASE BETA SUBUNIT, PUTATIVE (AFU_ORTHOLOGUE AFUA_4G13030)-RELATED"/>
    <property type="match status" value="1"/>
</dbReference>
<dbReference type="PANTHER" id="PTHR32308:SF10">
    <property type="entry name" value="CITRATE LYASE SUBUNIT BETA"/>
    <property type="match status" value="1"/>
</dbReference>
<evidence type="ECO:0000256" key="4">
    <source>
        <dbReference type="PIRSR" id="PIRSR015582-1"/>
    </source>
</evidence>
<dbReference type="InterPro" id="IPR011206">
    <property type="entry name" value="Citrate_lyase_beta/mcl1/mcl2"/>
</dbReference>
<name>A0A7H0H3I0_9ACTN</name>
<dbReference type="Gene3D" id="3.20.20.60">
    <property type="entry name" value="Phosphoenolpyruvate-binding domains"/>
    <property type="match status" value="1"/>
</dbReference>
<evidence type="ECO:0000256" key="2">
    <source>
        <dbReference type="ARBA" id="ARBA00022723"/>
    </source>
</evidence>
<dbReference type="InterPro" id="IPR040442">
    <property type="entry name" value="Pyrv_kinase-like_dom_sf"/>
</dbReference>
<dbReference type="GO" id="GO:0006107">
    <property type="term" value="P:oxaloacetate metabolic process"/>
    <property type="evidence" value="ECO:0007669"/>
    <property type="project" value="TreeGrafter"/>
</dbReference>
<dbReference type="GO" id="GO:0016829">
    <property type="term" value="F:lyase activity"/>
    <property type="evidence" value="ECO:0007669"/>
    <property type="project" value="UniProtKB-KW"/>
</dbReference>
<dbReference type="SUPFAM" id="SSF51621">
    <property type="entry name" value="Phosphoenolpyruvate/pyruvate domain"/>
    <property type="match status" value="1"/>
</dbReference>
<dbReference type="EMBL" id="CP060789">
    <property type="protein sequence ID" value="QNP55096.1"/>
    <property type="molecule type" value="Genomic_DNA"/>
</dbReference>
<dbReference type="RefSeq" id="WP_187720232.1">
    <property type="nucleotide sequence ID" value="NZ_BAABBL010000007.1"/>
</dbReference>
<feature type="binding site" evidence="4">
    <location>
        <position position="128"/>
    </location>
    <ligand>
        <name>substrate</name>
    </ligand>
</feature>
<protein>
    <submittedName>
        <fullName evidence="7">CoA ester lyase</fullName>
    </submittedName>
</protein>
<dbReference type="InterPro" id="IPR005000">
    <property type="entry name" value="Aldolase/citrate-lyase_domain"/>
</dbReference>
<accession>A0A7H0H3I0</accession>
<evidence type="ECO:0000259" key="6">
    <source>
        <dbReference type="Pfam" id="PF03328"/>
    </source>
</evidence>
<sequence>MSRLLIAPLYVPADRPDRIAKALVSGADGVFVDLEDAVAPSAKDAARGSLEAIPALVGAAFPDAAPADAVHVQVRINAPGTPWHEADVEALAGLPRWVGARIPKVESVEVVDGLAARLPGRDLHLLIESALGVELAYELARRPQVATLGMGEADLRADLRVADTEGLGWARARVVNAARAAGLPSPLMSAWTHVTDLEGLAATCRVGRSWGFLGRSAIHPHQLDTIRESFRPSDDEVARARLVLERIDGAVSSGTGALQLADGTFLDLAMVESARHTIALADRLG</sequence>
<dbReference type="GO" id="GO:0000287">
    <property type="term" value="F:magnesium ion binding"/>
    <property type="evidence" value="ECO:0007669"/>
    <property type="project" value="TreeGrafter"/>
</dbReference>
<evidence type="ECO:0000313" key="8">
    <source>
        <dbReference type="Proteomes" id="UP000516117"/>
    </source>
</evidence>
<feature type="binding site" evidence="5">
    <location>
        <position position="128"/>
    </location>
    <ligand>
        <name>Mg(2+)</name>
        <dbReference type="ChEBI" id="CHEBI:18420"/>
    </ligand>
</feature>
<dbReference type="KEGG" id="tdf:H9L22_12600"/>
<evidence type="ECO:0000256" key="5">
    <source>
        <dbReference type="PIRSR" id="PIRSR015582-2"/>
    </source>
</evidence>